<dbReference type="Pfam" id="PF03811">
    <property type="entry name" value="Zn_ribbon_InsA"/>
    <property type="match status" value="1"/>
</dbReference>
<sequence>MSITILSTLIEEINKLNEHQQELLHKYLKGILGLDKGINIDMNKKDKNIDSNIKICPHCKSNNTVRNGKYNGKQRYICKDCRKSFSDYTHSTISYTKKSITLWLQYIKCMISGYSLRKSAEIVGINLSTSFFWRHKILDAVRRVIGSGVLEKITKDINSLFSILCKHNSLKANNNLIMSKILDKLNTIHKIKIRKKHIKNTNVDNSENIKVLTKELGSWFKRFNGIDNKYFSNYLYWFRWLIYILKRRNLSMLFSY</sequence>
<dbReference type="PANTHER" id="PTHR33293">
    <property type="entry name" value="INSERTION ELEMENT IS1 1 PROTEIN INSB-RELATED"/>
    <property type="match status" value="1"/>
</dbReference>
<dbReference type="InterPro" id="IPR051354">
    <property type="entry name" value="Transposase_27_IS1"/>
</dbReference>
<dbReference type="InterPro" id="IPR003220">
    <property type="entry name" value="InsA_N_dom_Znf"/>
</dbReference>
<keyword evidence="3" id="KW-1185">Reference proteome</keyword>
<dbReference type="Proteomes" id="UP000563151">
    <property type="component" value="Unassembled WGS sequence"/>
</dbReference>
<protein>
    <recommendedName>
        <fullName evidence="1">InsA N-terminal zinc ribbon domain-containing protein</fullName>
    </recommendedName>
</protein>
<reference evidence="2 3" key="1">
    <citation type="submission" date="2020-04" db="EMBL/GenBank/DDBJ databases">
        <title>Genomic insights into acetone-butanol-ethanol (ABE) fermentation by sequencing solventogenic clostridia strains.</title>
        <authorList>
            <person name="Brown S."/>
        </authorList>
    </citation>
    <scope>NUCLEOTIDE SEQUENCE [LARGE SCALE GENOMIC DNA]</scope>
    <source>
        <strain evidence="2 3">DJ011</strain>
    </source>
</reference>
<dbReference type="RefSeq" id="WP_051593397.1">
    <property type="nucleotide sequence ID" value="NZ_JAAZWO010000012.1"/>
</dbReference>
<evidence type="ECO:0000259" key="1">
    <source>
        <dbReference type="Pfam" id="PF03811"/>
    </source>
</evidence>
<feature type="domain" description="InsA N-terminal zinc ribbon" evidence="1">
    <location>
        <begin position="56"/>
        <end position="82"/>
    </location>
</feature>
<evidence type="ECO:0000313" key="3">
    <source>
        <dbReference type="Proteomes" id="UP000563151"/>
    </source>
</evidence>
<dbReference type="GO" id="GO:0006313">
    <property type="term" value="P:DNA transposition"/>
    <property type="evidence" value="ECO:0007669"/>
    <property type="project" value="InterPro"/>
</dbReference>
<accession>A0A923EBM5</accession>
<evidence type="ECO:0000313" key="2">
    <source>
        <dbReference type="EMBL" id="MBC2398281.1"/>
    </source>
</evidence>
<gene>
    <name evidence="2" type="ORF">HGG79_10930</name>
</gene>
<proteinExistence type="predicted"/>
<organism evidence="2 3">
    <name type="scientific">Clostridium tetanomorphum</name>
    <dbReference type="NCBI Taxonomy" id="1553"/>
    <lineage>
        <taxon>Bacteria</taxon>
        <taxon>Bacillati</taxon>
        <taxon>Bacillota</taxon>
        <taxon>Clostridia</taxon>
        <taxon>Eubacteriales</taxon>
        <taxon>Clostridiaceae</taxon>
        <taxon>Clostridium</taxon>
    </lineage>
</organism>
<dbReference type="PANTHER" id="PTHR33293:SF1">
    <property type="entry name" value="INSERTION ELEMENT IS1 1 PROTEIN INSB-RELATED"/>
    <property type="match status" value="1"/>
</dbReference>
<dbReference type="AlphaFoldDB" id="A0A923EBM5"/>
<name>A0A923EBM5_CLOTT</name>
<dbReference type="EMBL" id="JAAZWO010000012">
    <property type="protein sequence ID" value="MBC2398281.1"/>
    <property type="molecule type" value="Genomic_DNA"/>
</dbReference>
<comment type="caution">
    <text evidence="2">The sequence shown here is derived from an EMBL/GenBank/DDBJ whole genome shotgun (WGS) entry which is preliminary data.</text>
</comment>